<dbReference type="Pfam" id="PF10012">
    <property type="entry name" value="DUF2255"/>
    <property type="match status" value="1"/>
</dbReference>
<organism evidence="1 2">
    <name type="scientific">Occultella aeris</name>
    <dbReference type="NCBI Taxonomy" id="2761496"/>
    <lineage>
        <taxon>Bacteria</taxon>
        <taxon>Bacillati</taxon>
        <taxon>Actinomycetota</taxon>
        <taxon>Actinomycetes</taxon>
        <taxon>Micrococcales</taxon>
        <taxon>Ruaniaceae</taxon>
        <taxon>Occultella</taxon>
    </lineage>
</organism>
<dbReference type="InterPro" id="IPR016888">
    <property type="entry name" value="UCP028498"/>
</dbReference>
<accession>A0A7M4DEW7</accession>
<protein>
    <recommendedName>
        <fullName evidence="3">DUF2255 family protein</fullName>
    </recommendedName>
</protein>
<evidence type="ECO:0000313" key="2">
    <source>
        <dbReference type="Proteomes" id="UP000419743"/>
    </source>
</evidence>
<dbReference type="AlphaFoldDB" id="A0A7M4DEW7"/>
<reference evidence="1 2" key="1">
    <citation type="submission" date="2019-11" db="EMBL/GenBank/DDBJ databases">
        <authorList>
            <person name="Criscuolo A."/>
        </authorList>
    </citation>
    <scope>NUCLEOTIDE SEQUENCE [LARGE SCALE GENOMIC DNA]</scope>
    <source>
        <strain evidence="1">CIP111667</strain>
    </source>
</reference>
<dbReference type="Proteomes" id="UP000419743">
    <property type="component" value="Unassembled WGS sequence"/>
</dbReference>
<dbReference type="EMBL" id="CACRYJ010000011">
    <property type="protein sequence ID" value="VZO35460.1"/>
    <property type="molecule type" value="Genomic_DNA"/>
</dbReference>
<evidence type="ECO:0008006" key="3">
    <source>
        <dbReference type="Google" id="ProtNLM"/>
    </source>
</evidence>
<evidence type="ECO:0000313" key="1">
    <source>
        <dbReference type="EMBL" id="VZO35460.1"/>
    </source>
</evidence>
<sequence length="121" mass="12805">MTTWNPDDLAAIDNVGELDVAAHRPDGTLRNSRVVWHVVVDGALYIRSVRGQEGAWYRGVQRTGTGVVDAGGVHAEVTFTRDDTHDASIDAAYRAKYGGGSAVVAITNAVATATTLRVDPA</sequence>
<keyword evidence="2" id="KW-1185">Reference proteome</keyword>
<proteinExistence type="predicted"/>
<comment type="caution">
    <text evidence="1">The sequence shown here is derived from an EMBL/GenBank/DDBJ whole genome shotgun (WGS) entry which is preliminary data.</text>
</comment>
<dbReference type="RefSeq" id="WP_156739241.1">
    <property type="nucleotide sequence ID" value="NZ_CACRYJ010000011.1"/>
</dbReference>
<gene>
    <name evidence="1" type="ORF">HALOF300_00658</name>
</gene>
<name>A0A7M4DEW7_9MICO</name>